<keyword evidence="1" id="KW-0946">Virion</keyword>
<dbReference type="InterPro" id="IPR012347">
    <property type="entry name" value="Ferritin-like"/>
</dbReference>
<organism evidence="1 2">
    <name type="scientific">Lawsonibacter faecis</name>
    <dbReference type="NCBI Taxonomy" id="2763052"/>
    <lineage>
        <taxon>Bacteria</taxon>
        <taxon>Bacillati</taxon>
        <taxon>Bacillota</taxon>
        <taxon>Clostridia</taxon>
        <taxon>Eubacteriales</taxon>
        <taxon>Oscillospiraceae</taxon>
        <taxon>Lawsonibacter</taxon>
    </lineage>
</organism>
<proteinExistence type="predicted"/>
<keyword evidence="1" id="KW-0167">Capsid protein</keyword>
<evidence type="ECO:0000313" key="1">
    <source>
        <dbReference type="EMBL" id="MBC5738196.1"/>
    </source>
</evidence>
<reference evidence="1" key="1">
    <citation type="submission" date="2020-08" db="EMBL/GenBank/DDBJ databases">
        <title>Genome public.</title>
        <authorList>
            <person name="Liu C."/>
            <person name="Sun Q."/>
        </authorList>
    </citation>
    <scope>NUCLEOTIDE SEQUENCE</scope>
    <source>
        <strain evidence="1">NSJ-52</strain>
    </source>
</reference>
<evidence type="ECO:0000313" key="2">
    <source>
        <dbReference type="Proteomes" id="UP000607645"/>
    </source>
</evidence>
<dbReference type="AlphaFoldDB" id="A0A8J6JEQ3"/>
<dbReference type="Gene3D" id="1.20.1260.10">
    <property type="match status" value="1"/>
</dbReference>
<accession>A0A8J6JEQ3</accession>
<name>A0A8J6JEQ3_9FIRM</name>
<dbReference type="EMBL" id="JACOPQ010000013">
    <property type="protein sequence ID" value="MBC5738196.1"/>
    <property type="molecule type" value="Genomic_DNA"/>
</dbReference>
<comment type="caution">
    <text evidence="1">The sequence shown here is derived from an EMBL/GenBank/DDBJ whole genome shotgun (WGS) entry which is preliminary data.</text>
</comment>
<keyword evidence="2" id="KW-1185">Reference proteome</keyword>
<dbReference type="Proteomes" id="UP000607645">
    <property type="component" value="Unassembled WGS sequence"/>
</dbReference>
<dbReference type="RefSeq" id="WP_155149859.1">
    <property type="nucleotide sequence ID" value="NZ_JACOPQ010000013.1"/>
</dbReference>
<protein>
    <submittedName>
        <fullName evidence="1">Spore coat protein</fullName>
    </submittedName>
</protein>
<sequence>MANLTSKELAGISDQLNFEKVLCCKYQAAVQECTDADLKPCFQQYADQHKQNYDCLLNYLK</sequence>
<gene>
    <name evidence="1" type="ORF">H8S62_14380</name>
</gene>